<keyword evidence="2" id="KW-1185">Reference proteome</keyword>
<evidence type="ECO:0000313" key="1">
    <source>
        <dbReference type="EMBL" id="CAG7816083.1"/>
    </source>
</evidence>
<dbReference type="EMBL" id="CAJVCH010360254">
    <property type="protein sequence ID" value="CAG7816083.1"/>
    <property type="molecule type" value="Genomic_DNA"/>
</dbReference>
<dbReference type="Proteomes" id="UP000708208">
    <property type="component" value="Unassembled WGS sequence"/>
</dbReference>
<name>A0A8J2KG03_9HEXA</name>
<accession>A0A8J2KG03</accession>
<evidence type="ECO:0000313" key="2">
    <source>
        <dbReference type="Proteomes" id="UP000708208"/>
    </source>
</evidence>
<reference evidence="1" key="1">
    <citation type="submission" date="2021-06" db="EMBL/GenBank/DDBJ databases">
        <authorList>
            <person name="Hodson N. C."/>
            <person name="Mongue J. A."/>
            <person name="Jaron S. K."/>
        </authorList>
    </citation>
    <scope>NUCLEOTIDE SEQUENCE</scope>
</reference>
<gene>
    <name evidence="1" type="ORF">AFUS01_LOCUS26718</name>
</gene>
<protein>
    <submittedName>
        <fullName evidence="1">Uncharacterized protein</fullName>
    </submittedName>
</protein>
<proteinExistence type="predicted"/>
<feature type="non-terminal residue" evidence="1">
    <location>
        <position position="103"/>
    </location>
</feature>
<comment type="caution">
    <text evidence="1">The sequence shown here is derived from an EMBL/GenBank/DDBJ whole genome shotgun (WGS) entry which is preliminary data.</text>
</comment>
<organism evidence="1 2">
    <name type="scientific">Allacma fusca</name>
    <dbReference type="NCBI Taxonomy" id="39272"/>
    <lineage>
        <taxon>Eukaryota</taxon>
        <taxon>Metazoa</taxon>
        <taxon>Ecdysozoa</taxon>
        <taxon>Arthropoda</taxon>
        <taxon>Hexapoda</taxon>
        <taxon>Collembola</taxon>
        <taxon>Symphypleona</taxon>
        <taxon>Sminthuridae</taxon>
        <taxon>Allacma</taxon>
    </lineage>
</organism>
<sequence length="103" mass="11369">TGCISWETPMKTRIAGNLSLPGGSKPLVYMSKPLVSFYTGFALQKNSILSDDFSRLVGILRDVGLVTKWDDDVYNNASILGKEWIKGQNDSEVYKGLVIQKLA</sequence>
<dbReference type="AlphaFoldDB" id="A0A8J2KG03"/>
<feature type="non-terminal residue" evidence="1">
    <location>
        <position position="1"/>
    </location>
</feature>
<dbReference type="OrthoDB" id="7969653at2759"/>